<dbReference type="GO" id="GO:0016020">
    <property type="term" value="C:membrane"/>
    <property type="evidence" value="ECO:0007669"/>
    <property type="project" value="UniProtKB-SubCell"/>
</dbReference>
<evidence type="ECO:0000313" key="12">
    <source>
        <dbReference type="EMBL" id="AYR05170.1"/>
    </source>
</evidence>
<reference evidence="12" key="2">
    <citation type="submission" date="2018-09" db="EMBL/GenBank/DDBJ databases">
        <authorList>
            <person name="James G."/>
        </authorList>
    </citation>
    <scope>NUCLEOTIDE SEQUENCE</scope>
</reference>
<feature type="transmembrane region" description="Helical" evidence="11">
    <location>
        <begin position="26"/>
        <end position="44"/>
    </location>
</feature>
<keyword evidence="5" id="KW-1278">Translocase</keyword>
<evidence type="ECO:0000256" key="11">
    <source>
        <dbReference type="SAM" id="Phobius"/>
    </source>
</evidence>
<name>A0A3G3MEC1_9COLE</name>
<feature type="transmembrane region" description="Helical" evidence="11">
    <location>
        <begin position="56"/>
        <end position="80"/>
    </location>
</feature>
<evidence type="ECO:0000256" key="10">
    <source>
        <dbReference type="ARBA" id="ARBA00049551"/>
    </source>
</evidence>
<proteinExistence type="inferred from homology"/>
<keyword evidence="12" id="KW-0496">Mitochondrion</keyword>
<evidence type="ECO:0000256" key="4">
    <source>
        <dbReference type="ARBA" id="ARBA00022692"/>
    </source>
</evidence>
<sequence length="95" mass="11251">MMIYIYAGFFMFISGLLMFSLNRKHFLMMLLSIEFLVISLYLMMNINFCLLNFEFFFLMIFLTMSVCEGALGLSILVNLIRSFGNDYIMSMMILW</sequence>
<evidence type="ECO:0000256" key="7">
    <source>
        <dbReference type="ARBA" id="ARBA00023027"/>
    </source>
</evidence>
<evidence type="ECO:0000256" key="6">
    <source>
        <dbReference type="ARBA" id="ARBA00022989"/>
    </source>
</evidence>
<dbReference type="Gene3D" id="1.10.287.3510">
    <property type="match status" value="1"/>
</dbReference>
<organism evidence="12">
    <name type="scientific">Coleoptera sp. ACP-2013</name>
    <dbReference type="NCBI Taxonomy" id="2485033"/>
    <lineage>
        <taxon>Eukaryota</taxon>
        <taxon>Metazoa</taxon>
        <taxon>Ecdysozoa</taxon>
        <taxon>Arthropoda</taxon>
        <taxon>Hexapoda</taxon>
        <taxon>Insecta</taxon>
        <taxon>Pterygota</taxon>
        <taxon>Neoptera</taxon>
        <taxon>Endopterygota</taxon>
        <taxon>Coleoptera</taxon>
    </lineage>
</organism>
<accession>A0A3G3MEC1</accession>
<evidence type="ECO:0000256" key="9">
    <source>
        <dbReference type="ARBA" id="ARBA00031586"/>
    </source>
</evidence>
<keyword evidence="7" id="KW-0520">NAD</keyword>
<evidence type="ECO:0000256" key="3">
    <source>
        <dbReference type="ARBA" id="ARBA00016612"/>
    </source>
</evidence>
<protein>
    <recommendedName>
        <fullName evidence="3">NADH-ubiquinone oxidoreductase chain 4L</fullName>
    </recommendedName>
    <alternativeName>
        <fullName evidence="9">NADH dehydrogenase subunit 4L</fullName>
    </alternativeName>
</protein>
<geneLocation type="mitochondrion" evidence="12"/>
<dbReference type="Pfam" id="PF00420">
    <property type="entry name" value="Oxidored_q2"/>
    <property type="match status" value="1"/>
</dbReference>
<dbReference type="EMBL" id="MH940176">
    <property type="protein sequence ID" value="AYR05170.1"/>
    <property type="molecule type" value="Genomic_DNA"/>
</dbReference>
<dbReference type="InterPro" id="IPR039428">
    <property type="entry name" value="NUOK/Mnh_C1-like"/>
</dbReference>
<feature type="transmembrane region" description="Helical" evidence="11">
    <location>
        <begin position="6"/>
        <end position="21"/>
    </location>
</feature>
<evidence type="ECO:0000256" key="2">
    <source>
        <dbReference type="ARBA" id="ARBA00010519"/>
    </source>
</evidence>
<reference evidence="12" key="1">
    <citation type="journal article" date="2015" name="Mol. Biol. Evol.">
        <title>Soup to Tree: The Phylogeny of Beetles Inferred by Mitochondrial Metagenomics of a Bornean Rainforest Sample.</title>
        <authorList>
            <person name="Crampton-Platt A."/>
            <person name="Timmermans M.J."/>
            <person name="Gimmel M.L."/>
            <person name="Kutty S.N."/>
            <person name="Cockerill T.D."/>
            <person name="Vun Khen C."/>
            <person name="Vogler A.P."/>
        </authorList>
    </citation>
    <scope>NUCLEOTIDE SEQUENCE</scope>
</reference>
<keyword evidence="4 11" id="KW-0812">Transmembrane</keyword>
<dbReference type="GO" id="GO:0008137">
    <property type="term" value="F:NADH dehydrogenase (ubiquinone) activity"/>
    <property type="evidence" value="ECO:0007669"/>
    <property type="project" value="UniProtKB-EC"/>
</dbReference>
<comment type="similarity">
    <text evidence="2">Belongs to the complex I subunit 4L family.</text>
</comment>
<dbReference type="AlphaFoldDB" id="A0A3G3MEC1"/>
<keyword evidence="8 11" id="KW-0472">Membrane</keyword>
<comment type="catalytic activity">
    <reaction evidence="10">
        <text>a ubiquinone + NADH + 5 H(+)(in) = a ubiquinol + NAD(+) + 4 H(+)(out)</text>
        <dbReference type="Rhea" id="RHEA:29091"/>
        <dbReference type="Rhea" id="RHEA-COMP:9565"/>
        <dbReference type="Rhea" id="RHEA-COMP:9566"/>
        <dbReference type="ChEBI" id="CHEBI:15378"/>
        <dbReference type="ChEBI" id="CHEBI:16389"/>
        <dbReference type="ChEBI" id="CHEBI:17976"/>
        <dbReference type="ChEBI" id="CHEBI:57540"/>
        <dbReference type="ChEBI" id="CHEBI:57945"/>
        <dbReference type="EC" id="7.1.1.2"/>
    </reaction>
</comment>
<comment type="subcellular location">
    <subcellularLocation>
        <location evidence="1">Membrane</location>
        <topology evidence="1">Multi-pass membrane protein</topology>
    </subcellularLocation>
</comment>
<evidence type="ECO:0000256" key="1">
    <source>
        <dbReference type="ARBA" id="ARBA00004141"/>
    </source>
</evidence>
<keyword evidence="6 11" id="KW-1133">Transmembrane helix</keyword>
<evidence type="ECO:0000256" key="5">
    <source>
        <dbReference type="ARBA" id="ARBA00022967"/>
    </source>
</evidence>
<evidence type="ECO:0000256" key="8">
    <source>
        <dbReference type="ARBA" id="ARBA00023136"/>
    </source>
</evidence>
<gene>
    <name evidence="12" type="primary">nad4l</name>
</gene>